<keyword evidence="8" id="KW-1185">Reference proteome</keyword>
<dbReference type="Proteomes" id="UP001500467">
    <property type="component" value="Unassembled WGS sequence"/>
</dbReference>
<feature type="transmembrane region" description="Helical" evidence="5">
    <location>
        <begin position="40"/>
        <end position="69"/>
    </location>
</feature>
<evidence type="ECO:0000313" key="8">
    <source>
        <dbReference type="Proteomes" id="UP001500467"/>
    </source>
</evidence>
<accession>A0ABN1VHA4</accession>
<keyword evidence="1" id="KW-1003">Cell membrane</keyword>
<evidence type="ECO:0000256" key="4">
    <source>
        <dbReference type="ARBA" id="ARBA00023136"/>
    </source>
</evidence>
<proteinExistence type="predicted"/>
<comment type="caution">
    <text evidence="7">The sequence shown here is derived from an EMBL/GenBank/DDBJ whole genome shotgun (WGS) entry which is preliminary data.</text>
</comment>
<dbReference type="RefSeq" id="WP_253853931.1">
    <property type="nucleotide sequence ID" value="NZ_BAAALM010000010.1"/>
</dbReference>
<dbReference type="EMBL" id="BAAALM010000010">
    <property type="protein sequence ID" value="GAA1208979.1"/>
    <property type="molecule type" value="Genomic_DNA"/>
</dbReference>
<evidence type="ECO:0000256" key="3">
    <source>
        <dbReference type="ARBA" id="ARBA00022989"/>
    </source>
</evidence>
<evidence type="ECO:0000256" key="2">
    <source>
        <dbReference type="ARBA" id="ARBA00022692"/>
    </source>
</evidence>
<keyword evidence="4 5" id="KW-0472">Membrane</keyword>
<dbReference type="InterPro" id="IPR010445">
    <property type="entry name" value="LapA_dom"/>
</dbReference>
<feature type="domain" description="Lipopolysaccharide assembly protein A" evidence="6">
    <location>
        <begin position="33"/>
        <end position="70"/>
    </location>
</feature>
<evidence type="ECO:0000313" key="7">
    <source>
        <dbReference type="EMBL" id="GAA1208979.1"/>
    </source>
</evidence>
<gene>
    <name evidence="7" type="ORF">GCM10009675_31290</name>
</gene>
<protein>
    <recommendedName>
        <fullName evidence="6">Lipopolysaccharide assembly protein A domain-containing protein</fullName>
    </recommendedName>
</protein>
<feature type="transmembrane region" description="Helical" evidence="5">
    <location>
        <begin position="18"/>
        <end position="34"/>
    </location>
</feature>
<sequence length="73" mass="7932">MTAKPGPHRRFRIGPRQIAALIVAVLVVLFVGQNRDTVDMHLFTIVVSAPLWTALVVVAALGALAGFLLTRKR</sequence>
<reference evidence="7 8" key="1">
    <citation type="journal article" date="2019" name="Int. J. Syst. Evol. Microbiol.">
        <title>The Global Catalogue of Microorganisms (GCM) 10K type strain sequencing project: providing services to taxonomists for standard genome sequencing and annotation.</title>
        <authorList>
            <consortium name="The Broad Institute Genomics Platform"/>
            <consortium name="The Broad Institute Genome Sequencing Center for Infectious Disease"/>
            <person name="Wu L."/>
            <person name="Ma J."/>
        </authorList>
    </citation>
    <scope>NUCLEOTIDE SEQUENCE [LARGE SCALE GENOMIC DNA]</scope>
    <source>
        <strain evidence="7 8">JCM 13022</strain>
    </source>
</reference>
<evidence type="ECO:0000256" key="1">
    <source>
        <dbReference type="ARBA" id="ARBA00022475"/>
    </source>
</evidence>
<evidence type="ECO:0000256" key="5">
    <source>
        <dbReference type="SAM" id="Phobius"/>
    </source>
</evidence>
<evidence type="ECO:0000259" key="6">
    <source>
        <dbReference type="Pfam" id="PF06305"/>
    </source>
</evidence>
<keyword evidence="3 5" id="KW-1133">Transmembrane helix</keyword>
<name>A0ABN1VHA4_9PSEU</name>
<organism evidence="7 8">
    <name type="scientific">Prauserella alba</name>
    <dbReference type="NCBI Taxonomy" id="176898"/>
    <lineage>
        <taxon>Bacteria</taxon>
        <taxon>Bacillati</taxon>
        <taxon>Actinomycetota</taxon>
        <taxon>Actinomycetes</taxon>
        <taxon>Pseudonocardiales</taxon>
        <taxon>Pseudonocardiaceae</taxon>
        <taxon>Prauserella</taxon>
    </lineage>
</organism>
<dbReference type="Pfam" id="PF06305">
    <property type="entry name" value="LapA_dom"/>
    <property type="match status" value="1"/>
</dbReference>
<keyword evidence="2 5" id="KW-0812">Transmembrane</keyword>